<organism evidence="1 2">
    <name type="scientific">Hermetia illucens</name>
    <name type="common">Black soldier fly</name>
    <dbReference type="NCBI Taxonomy" id="343691"/>
    <lineage>
        <taxon>Eukaryota</taxon>
        <taxon>Metazoa</taxon>
        <taxon>Ecdysozoa</taxon>
        <taxon>Arthropoda</taxon>
        <taxon>Hexapoda</taxon>
        <taxon>Insecta</taxon>
        <taxon>Pterygota</taxon>
        <taxon>Neoptera</taxon>
        <taxon>Endopterygota</taxon>
        <taxon>Diptera</taxon>
        <taxon>Brachycera</taxon>
        <taxon>Stratiomyomorpha</taxon>
        <taxon>Stratiomyidae</taxon>
        <taxon>Hermetiinae</taxon>
        <taxon>Hermetia</taxon>
    </lineage>
</organism>
<evidence type="ECO:0000313" key="1">
    <source>
        <dbReference type="EMBL" id="CAD7082757.1"/>
    </source>
</evidence>
<keyword evidence="2" id="KW-1185">Reference proteome</keyword>
<dbReference type="Proteomes" id="UP000594454">
    <property type="component" value="Chromosome 2"/>
</dbReference>
<name>A0A7R8UKZ4_HERIL</name>
<proteinExistence type="predicted"/>
<protein>
    <submittedName>
        <fullName evidence="1">Uncharacterized protein</fullName>
    </submittedName>
</protein>
<reference evidence="1 2" key="1">
    <citation type="submission" date="2020-11" db="EMBL/GenBank/DDBJ databases">
        <authorList>
            <person name="Wallbank WR R."/>
            <person name="Pardo Diaz C."/>
            <person name="Kozak K."/>
            <person name="Martin S."/>
            <person name="Jiggins C."/>
            <person name="Moest M."/>
            <person name="Warren A I."/>
            <person name="Generalovic N T."/>
            <person name="Byers J.R.P. K."/>
            <person name="Montejo-Kovacevich G."/>
            <person name="Yen C E."/>
        </authorList>
    </citation>
    <scope>NUCLEOTIDE SEQUENCE [LARGE SCALE GENOMIC DNA]</scope>
</reference>
<accession>A0A7R8UKZ4</accession>
<dbReference type="InParanoid" id="A0A7R8UKZ4"/>
<gene>
    <name evidence="1" type="ORF">HERILL_LOCUS5767</name>
</gene>
<evidence type="ECO:0000313" key="2">
    <source>
        <dbReference type="Proteomes" id="UP000594454"/>
    </source>
</evidence>
<sequence length="81" mass="9273">MAVPFYIPDQAKLRQQNNRTVKSGVNIPISNNALDNSFSWELIARAFCDALKEYYLQSLAARSGFMRISFEFKPNEKLKGI</sequence>
<dbReference type="EMBL" id="LR899010">
    <property type="protein sequence ID" value="CAD7082757.1"/>
    <property type="molecule type" value="Genomic_DNA"/>
</dbReference>
<dbReference type="AlphaFoldDB" id="A0A7R8UKZ4"/>